<dbReference type="GO" id="GO:0000325">
    <property type="term" value="C:plant-type vacuole"/>
    <property type="evidence" value="ECO:0007669"/>
    <property type="project" value="TreeGrafter"/>
</dbReference>
<comment type="subcellular location">
    <subcellularLocation>
        <location evidence="2">Membrane</location>
        <topology evidence="2">Multi-pass membrane protein</topology>
    </subcellularLocation>
</comment>
<keyword evidence="10 13" id="KW-1133">Transmembrane helix</keyword>
<dbReference type="Proteomes" id="UP000734854">
    <property type="component" value="Unassembled WGS sequence"/>
</dbReference>
<evidence type="ECO:0000256" key="5">
    <source>
        <dbReference type="ARBA" id="ARBA00022692"/>
    </source>
</evidence>
<evidence type="ECO:0000256" key="6">
    <source>
        <dbReference type="ARBA" id="ARBA00022723"/>
    </source>
</evidence>
<dbReference type="GO" id="GO:0008270">
    <property type="term" value="F:zinc ion binding"/>
    <property type="evidence" value="ECO:0007669"/>
    <property type="project" value="UniProtKB-KW"/>
</dbReference>
<evidence type="ECO:0000313" key="14">
    <source>
        <dbReference type="EMBL" id="KAG6521384.1"/>
    </source>
</evidence>
<evidence type="ECO:0000256" key="1">
    <source>
        <dbReference type="ARBA" id="ARBA00000900"/>
    </source>
</evidence>
<sequence length="407" mass="44823">MEREEDSTASALLGPVTPPPSQGSASRTSRVVSILGRAAGHRRPSMLVRETAALQLEERRANWAYSRPVVALDIAWNLVFSAVAVVVLGATACERPSVPLRLWIAGYAVQCVFHVFLVWSEYRLRMRVPMDGQAAPNSGDEDSEVVADEDGVGSRQRSFAKRCESLNTILSFLWWILGFFWIISGGNDLIQNAPRLYWLTVVFLAFDVFFTIFCVTLACVIGIALCCCLPCIIAILYSMAGQEGASDADISILPKYQYHVSCEDPEKTAEEGVMIPLNPGRGNLSSERILLHEDANQRAVGSSEPIHESDIGQQIVIAAQMLCTGDHSHLPSLFHCCRIWKFVRDKSMNVAFASHPTKTELNCLRCHATITSIPLASRNGFGSMPPAHSASTTFSREMTLFDQQQSL</sequence>
<keyword evidence="7" id="KW-0863">Zinc-finger</keyword>
<evidence type="ECO:0000256" key="12">
    <source>
        <dbReference type="SAM" id="MobiDB-lite"/>
    </source>
</evidence>
<gene>
    <name evidence="14" type="ORF">ZIOFF_018500</name>
</gene>
<evidence type="ECO:0000256" key="3">
    <source>
        <dbReference type="ARBA" id="ARBA00012483"/>
    </source>
</evidence>
<keyword evidence="6" id="KW-0479">Metal-binding</keyword>
<proteinExistence type="predicted"/>
<keyword evidence="11 13" id="KW-0472">Membrane</keyword>
<keyword evidence="4" id="KW-0808">Transferase</keyword>
<reference evidence="14 15" key="1">
    <citation type="submission" date="2020-08" db="EMBL/GenBank/DDBJ databases">
        <title>Plant Genome Project.</title>
        <authorList>
            <person name="Zhang R.-G."/>
        </authorList>
    </citation>
    <scope>NUCLEOTIDE SEQUENCE [LARGE SCALE GENOMIC DNA]</scope>
    <source>
        <tissue evidence="14">Rhizome</tissue>
    </source>
</reference>
<feature type="transmembrane region" description="Helical" evidence="13">
    <location>
        <begin position="102"/>
        <end position="120"/>
    </location>
</feature>
<dbReference type="GO" id="GO:0016567">
    <property type="term" value="P:protein ubiquitination"/>
    <property type="evidence" value="ECO:0007669"/>
    <property type="project" value="TreeGrafter"/>
</dbReference>
<dbReference type="PANTHER" id="PTHR45977:SF11">
    <property type="entry name" value="E3 UBIQUITIN PROTEIN LIGASE RIE1"/>
    <property type="match status" value="1"/>
</dbReference>
<keyword evidence="9" id="KW-0862">Zinc</keyword>
<evidence type="ECO:0000313" key="15">
    <source>
        <dbReference type="Proteomes" id="UP000734854"/>
    </source>
</evidence>
<dbReference type="PANTHER" id="PTHR45977">
    <property type="entry name" value="TARGET OF ERK KINASE MPK-1"/>
    <property type="match status" value="1"/>
</dbReference>
<name>A0A8J5LM57_ZINOF</name>
<accession>A0A8J5LM57</accession>
<dbReference type="GO" id="GO:0016020">
    <property type="term" value="C:membrane"/>
    <property type="evidence" value="ECO:0007669"/>
    <property type="project" value="UniProtKB-SubCell"/>
</dbReference>
<dbReference type="EMBL" id="JACMSC010000005">
    <property type="protein sequence ID" value="KAG6521384.1"/>
    <property type="molecule type" value="Genomic_DNA"/>
</dbReference>
<feature type="transmembrane region" description="Helical" evidence="13">
    <location>
        <begin position="165"/>
        <end position="184"/>
    </location>
</feature>
<evidence type="ECO:0000256" key="10">
    <source>
        <dbReference type="ARBA" id="ARBA00022989"/>
    </source>
</evidence>
<evidence type="ECO:0000256" key="11">
    <source>
        <dbReference type="ARBA" id="ARBA00023136"/>
    </source>
</evidence>
<dbReference type="AlphaFoldDB" id="A0A8J5LM57"/>
<organism evidence="14 15">
    <name type="scientific">Zingiber officinale</name>
    <name type="common">Ginger</name>
    <name type="synonym">Amomum zingiber</name>
    <dbReference type="NCBI Taxonomy" id="94328"/>
    <lineage>
        <taxon>Eukaryota</taxon>
        <taxon>Viridiplantae</taxon>
        <taxon>Streptophyta</taxon>
        <taxon>Embryophyta</taxon>
        <taxon>Tracheophyta</taxon>
        <taxon>Spermatophyta</taxon>
        <taxon>Magnoliopsida</taxon>
        <taxon>Liliopsida</taxon>
        <taxon>Zingiberales</taxon>
        <taxon>Zingiberaceae</taxon>
        <taxon>Zingiber</taxon>
    </lineage>
</organism>
<evidence type="ECO:0000256" key="7">
    <source>
        <dbReference type="ARBA" id="ARBA00022771"/>
    </source>
</evidence>
<evidence type="ECO:0000256" key="2">
    <source>
        <dbReference type="ARBA" id="ARBA00004141"/>
    </source>
</evidence>
<comment type="catalytic activity">
    <reaction evidence="1">
        <text>S-ubiquitinyl-[E2 ubiquitin-conjugating enzyme]-L-cysteine + [acceptor protein]-L-lysine = [E2 ubiquitin-conjugating enzyme]-L-cysteine + N(6)-ubiquitinyl-[acceptor protein]-L-lysine.</text>
        <dbReference type="EC" id="2.3.2.27"/>
    </reaction>
</comment>
<feature type="transmembrane region" description="Helical" evidence="13">
    <location>
        <begin position="69"/>
        <end position="90"/>
    </location>
</feature>
<evidence type="ECO:0000256" key="9">
    <source>
        <dbReference type="ARBA" id="ARBA00022833"/>
    </source>
</evidence>
<keyword evidence="15" id="KW-1185">Reference proteome</keyword>
<evidence type="ECO:0000256" key="8">
    <source>
        <dbReference type="ARBA" id="ARBA00022786"/>
    </source>
</evidence>
<comment type="caution">
    <text evidence="14">The sequence shown here is derived from an EMBL/GenBank/DDBJ whole genome shotgun (WGS) entry which is preliminary data.</text>
</comment>
<keyword evidence="8" id="KW-0833">Ubl conjugation pathway</keyword>
<feature type="transmembrane region" description="Helical" evidence="13">
    <location>
        <begin position="196"/>
        <end position="229"/>
    </location>
</feature>
<evidence type="ECO:0000256" key="4">
    <source>
        <dbReference type="ARBA" id="ARBA00022679"/>
    </source>
</evidence>
<dbReference type="EC" id="2.3.2.27" evidence="3"/>
<feature type="region of interest" description="Disordered" evidence="12">
    <location>
        <begin position="1"/>
        <end position="27"/>
    </location>
</feature>
<dbReference type="GO" id="GO:0006511">
    <property type="term" value="P:ubiquitin-dependent protein catabolic process"/>
    <property type="evidence" value="ECO:0007669"/>
    <property type="project" value="TreeGrafter"/>
</dbReference>
<evidence type="ECO:0000256" key="13">
    <source>
        <dbReference type="SAM" id="Phobius"/>
    </source>
</evidence>
<protein>
    <recommendedName>
        <fullName evidence="3">RING-type E3 ubiquitin transferase</fullName>
        <ecNumber evidence="3">2.3.2.27</ecNumber>
    </recommendedName>
</protein>
<keyword evidence="5 13" id="KW-0812">Transmembrane</keyword>
<dbReference type="GO" id="GO:0061630">
    <property type="term" value="F:ubiquitin protein ligase activity"/>
    <property type="evidence" value="ECO:0007669"/>
    <property type="project" value="UniProtKB-EC"/>
</dbReference>